<evidence type="ECO:0000256" key="1">
    <source>
        <dbReference type="ARBA" id="ARBA00004123"/>
    </source>
</evidence>
<dbReference type="InterPro" id="IPR041664">
    <property type="entry name" value="AAA_16"/>
</dbReference>
<feature type="domain" description="Orc1-like AAA ATPase" evidence="7">
    <location>
        <begin position="11"/>
        <end position="166"/>
    </location>
</feature>
<evidence type="ECO:0000256" key="2">
    <source>
        <dbReference type="ARBA" id="ARBA00005334"/>
    </source>
</evidence>
<accession>A0A4R5XEH0</accession>
<reference evidence="9 10" key="1">
    <citation type="submission" date="2018-06" db="EMBL/GenBank/DDBJ databases">
        <title>A transcriptomic atlas of mushroom development highlights an independent origin of complex multicellularity.</title>
        <authorList>
            <consortium name="DOE Joint Genome Institute"/>
            <person name="Krizsan K."/>
            <person name="Almasi E."/>
            <person name="Merenyi Z."/>
            <person name="Sahu N."/>
            <person name="Viragh M."/>
            <person name="Koszo T."/>
            <person name="Mondo S."/>
            <person name="Kiss B."/>
            <person name="Balint B."/>
            <person name="Kues U."/>
            <person name="Barry K."/>
            <person name="Hegedus J.C."/>
            <person name="Henrissat B."/>
            <person name="Johnson J."/>
            <person name="Lipzen A."/>
            <person name="Ohm R."/>
            <person name="Nagy I."/>
            <person name="Pangilinan J."/>
            <person name="Yan J."/>
            <person name="Xiong Y."/>
            <person name="Grigoriev I.V."/>
            <person name="Hibbett D.S."/>
            <person name="Nagy L.G."/>
        </authorList>
    </citation>
    <scope>NUCLEOTIDE SEQUENCE [LARGE SCALE GENOMIC DNA]</scope>
    <source>
        <strain evidence="9 10">SZMC22713</strain>
    </source>
</reference>
<dbReference type="STRING" id="50990.A0A4R5XEH0"/>
<dbReference type="GO" id="GO:0006270">
    <property type="term" value="P:DNA replication initiation"/>
    <property type="evidence" value="ECO:0007669"/>
    <property type="project" value="TreeGrafter"/>
</dbReference>
<dbReference type="InterPro" id="IPR027417">
    <property type="entry name" value="P-loop_NTPase"/>
</dbReference>
<dbReference type="PANTHER" id="PTHR12087:SF0">
    <property type="entry name" value="ORIGIN RECOGNITION COMPLEX SUBUNIT 4"/>
    <property type="match status" value="1"/>
</dbReference>
<evidence type="ECO:0000256" key="3">
    <source>
        <dbReference type="ARBA" id="ARBA00022705"/>
    </source>
</evidence>
<evidence type="ECO:0000259" key="8">
    <source>
        <dbReference type="Pfam" id="PF14629"/>
    </source>
</evidence>
<feature type="non-terminal residue" evidence="9">
    <location>
        <position position="437"/>
    </location>
</feature>
<dbReference type="InterPro" id="IPR016527">
    <property type="entry name" value="ORC4"/>
</dbReference>
<evidence type="ECO:0000259" key="7">
    <source>
        <dbReference type="Pfam" id="PF13191"/>
    </source>
</evidence>
<evidence type="ECO:0000313" key="9">
    <source>
        <dbReference type="EMBL" id="TDL29491.1"/>
    </source>
</evidence>
<organism evidence="9 10">
    <name type="scientific">Rickenella mellea</name>
    <dbReference type="NCBI Taxonomy" id="50990"/>
    <lineage>
        <taxon>Eukaryota</taxon>
        <taxon>Fungi</taxon>
        <taxon>Dikarya</taxon>
        <taxon>Basidiomycota</taxon>
        <taxon>Agaricomycotina</taxon>
        <taxon>Agaricomycetes</taxon>
        <taxon>Hymenochaetales</taxon>
        <taxon>Rickenellaceae</taxon>
        <taxon>Rickenella</taxon>
    </lineage>
</organism>
<evidence type="ECO:0000256" key="4">
    <source>
        <dbReference type="ARBA" id="ARBA00023125"/>
    </source>
</evidence>
<feature type="region of interest" description="Disordered" evidence="6">
    <location>
        <begin position="92"/>
        <end position="115"/>
    </location>
</feature>
<dbReference type="OrthoDB" id="343623at2759"/>
<gene>
    <name evidence="9" type="ORF">BD410DRAFT_679314</name>
</gene>
<sequence length="437" mass="48245">DTEPPANNIALHQLTELLKGSVERGEGNSCLIIGPKGSGKTRICNQALLDVSTRPITIRLSGHVQYNDRLAMREIARQVSIQANESLSAAFGNDEDPFAGKPGEHAENDDGDDLNTVLPPTSHLPSLISSLSSLSRPVVILIDAFDLFTGHARQALLYCLLDAVQSCRTGGEGNRGIAVVGLTSRVDVVNLLEKRVKSRFSHRILRTAGMRRVEDWSMLLRECLCTPAGDRHDEPPSNDDNDEQGKWQELWHRSVDKFLNERPFSDILKDIFSLTRDLRVLIRIMTGAILDLTANSPFLSANTVQPHAIAHRNSQYTHVLSTLSYPSICLLIAVQHVRTSGHDAFTFEMLHELFRDQVRTSAAAPVTIGGGGIGMMNAGRAQAFEQLVCIRIFRPVSSPTAGLAGEFIKHRCIIERQELKAAVERLGQTTLKKWLNK</sequence>
<dbReference type="Pfam" id="PF13191">
    <property type="entry name" value="AAA_16"/>
    <property type="match status" value="1"/>
</dbReference>
<dbReference type="GO" id="GO:0005664">
    <property type="term" value="C:nuclear origin of replication recognition complex"/>
    <property type="evidence" value="ECO:0007669"/>
    <property type="project" value="TreeGrafter"/>
</dbReference>
<dbReference type="GO" id="GO:0003688">
    <property type="term" value="F:DNA replication origin binding"/>
    <property type="evidence" value="ECO:0007669"/>
    <property type="project" value="TreeGrafter"/>
</dbReference>
<feature type="non-terminal residue" evidence="9">
    <location>
        <position position="1"/>
    </location>
</feature>
<dbReference type="EMBL" id="ML170156">
    <property type="protein sequence ID" value="TDL29491.1"/>
    <property type="molecule type" value="Genomic_DNA"/>
</dbReference>
<keyword evidence="4" id="KW-0238">DNA-binding</keyword>
<keyword evidence="10" id="KW-1185">Reference proteome</keyword>
<keyword evidence="5" id="KW-0539">Nucleus</keyword>
<evidence type="ECO:0000256" key="5">
    <source>
        <dbReference type="ARBA" id="ARBA00023242"/>
    </source>
</evidence>
<protein>
    <submittedName>
        <fullName evidence="9">Uncharacterized protein</fullName>
    </submittedName>
</protein>
<keyword evidence="3" id="KW-0235">DNA replication</keyword>
<dbReference type="VEuPathDB" id="FungiDB:BD410DRAFT_679314"/>
<dbReference type="SUPFAM" id="SSF52540">
    <property type="entry name" value="P-loop containing nucleoside triphosphate hydrolases"/>
    <property type="match status" value="1"/>
</dbReference>
<dbReference type="Proteomes" id="UP000294933">
    <property type="component" value="Unassembled WGS sequence"/>
</dbReference>
<comment type="similarity">
    <text evidence="2">Belongs to the ORC4 family.</text>
</comment>
<name>A0A4R5XEH0_9AGAM</name>
<dbReference type="InterPro" id="IPR032705">
    <property type="entry name" value="ORC4_C"/>
</dbReference>
<proteinExistence type="inferred from homology"/>
<dbReference type="AlphaFoldDB" id="A0A4R5XEH0"/>
<evidence type="ECO:0000313" key="10">
    <source>
        <dbReference type="Proteomes" id="UP000294933"/>
    </source>
</evidence>
<dbReference type="PANTHER" id="PTHR12087">
    <property type="entry name" value="ORIGIN RECOGNITION COMPLEX SUBUNIT 4"/>
    <property type="match status" value="1"/>
</dbReference>
<dbReference type="Gene3D" id="3.40.50.300">
    <property type="entry name" value="P-loop containing nucleotide triphosphate hydrolases"/>
    <property type="match status" value="1"/>
</dbReference>
<evidence type="ECO:0000256" key="6">
    <source>
        <dbReference type="SAM" id="MobiDB-lite"/>
    </source>
</evidence>
<dbReference type="Pfam" id="PF14629">
    <property type="entry name" value="ORC4_C"/>
    <property type="match status" value="1"/>
</dbReference>
<comment type="subcellular location">
    <subcellularLocation>
        <location evidence="1">Nucleus</location>
    </subcellularLocation>
</comment>
<feature type="domain" description="Origin recognition complex subunit 4 C-terminal" evidence="8">
    <location>
        <begin position="235"/>
        <end position="423"/>
    </location>
</feature>